<dbReference type="AlphaFoldDB" id="A0AA37SE39"/>
<comment type="caution">
    <text evidence="1">The sequence shown here is derived from an EMBL/GenBank/DDBJ whole genome shotgun (WGS) entry which is preliminary data.</text>
</comment>
<protein>
    <submittedName>
        <fullName evidence="1">Uncharacterized protein</fullName>
    </submittedName>
</protein>
<reference evidence="2" key="1">
    <citation type="journal article" date="2019" name="Int. J. Syst. Evol. Microbiol.">
        <title>The Global Catalogue of Microorganisms (GCM) 10K type strain sequencing project: providing services to taxonomists for standard genome sequencing and annotation.</title>
        <authorList>
            <consortium name="The Broad Institute Genomics Platform"/>
            <consortium name="The Broad Institute Genome Sequencing Center for Infectious Disease"/>
            <person name="Wu L."/>
            <person name="Ma J."/>
        </authorList>
    </citation>
    <scope>NUCLEOTIDE SEQUENCE [LARGE SCALE GENOMIC DNA]</scope>
    <source>
        <strain evidence="2">NBRC 12467</strain>
    </source>
</reference>
<keyword evidence="2" id="KW-1185">Reference proteome</keyword>
<evidence type="ECO:0000313" key="2">
    <source>
        <dbReference type="Proteomes" id="UP001156708"/>
    </source>
</evidence>
<sequence>MGKSDRPYLELALRYPPGGLKSRENITRPNPTSSHLCMYWNYDPPAEIRDNIHYRQEPWFTIFNHETAMKWLYDYYGKEISKIFRKVRHPAEGANLRIRSREVEKKLTTGSIKDVASFPTAP</sequence>
<evidence type="ECO:0000313" key="1">
    <source>
        <dbReference type="EMBL" id="GLQ84227.1"/>
    </source>
</evidence>
<gene>
    <name evidence="1" type="ORF">GCM10007872_11350</name>
</gene>
<proteinExistence type="predicted"/>
<dbReference type="Proteomes" id="UP001156708">
    <property type="component" value="Unassembled WGS sequence"/>
</dbReference>
<dbReference type="RefSeq" id="WP_141350553.1">
    <property type="nucleotide sequence ID" value="NZ_BARA01000007.1"/>
</dbReference>
<organism evidence="1 2">
    <name type="scientific">Gluconobacter sphaericus NBRC 12467</name>
    <dbReference type="NCBI Taxonomy" id="1307951"/>
    <lineage>
        <taxon>Bacteria</taxon>
        <taxon>Pseudomonadati</taxon>
        <taxon>Pseudomonadota</taxon>
        <taxon>Alphaproteobacteria</taxon>
        <taxon>Acetobacterales</taxon>
        <taxon>Acetobacteraceae</taxon>
        <taxon>Gluconobacter</taxon>
    </lineage>
</organism>
<dbReference type="EMBL" id="BSNZ01000007">
    <property type="protein sequence ID" value="GLQ84227.1"/>
    <property type="molecule type" value="Genomic_DNA"/>
</dbReference>
<accession>A0AA37SE39</accession>
<name>A0AA37SE39_9PROT</name>